<feature type="region of interest" description="Disordered" evidence="5">
    <location>
        <begin position="536"/>
        <end position="556"/>
    </location>
</feature>
<feature type="compositionally biased region" description="Polar residues" evidence="5">
    <location>
        <begin position="1639"/>
        <end position="1649"/>
    </location>
</feature>
<feature type="compositionally biased region" description="Low complexity" evidence="5">
    <location>
        <begin position="2007"/>
        <end position="2017"/>
    </location>
</feature>
<feature type="region of interest" description="Disordered" evidence="5">
    <location>
        <begin position="2007"/>
        <end position="2045"/>
    </location>
</feature>
<feature type="region of interest" description="Disordered" evidence="5">
    <location>
        <begin position="691"/>
        <end position="710"/>
    </location>
</feature>
<feature type="compositionally biased region" description="Basic and acidic residues" evidence="5">
    <location>
        <begin position="220"/>
        <end position="237"/>
    </location>
</feature>
<feature type="compositionally biased region" description="Basic and acidic residues" evidence="5">
    <location>
        <begin position="357"/>
        <end position="366"/>
    </location>
</feature>
<feature type="compositionally biased region" description="Polar residues" evidence="5">
    <location>
        <begin position="73"/>
        <end position="104"/>
    </location>
</feature>
<feature type="compositionally biased region" description="Polar residues" evidence="5">
    <location>
        <begin position="1180"/>
        <end position="1191"/>
    </location>
</feature>
<feature type="region of interest" description="Disordered" evidence="5">
    <location>
        <begin position="2076"/>
        <end position="2183"/>
    </location>
</feature>
<feature type="compositionally biased region" description="Polar residues" evidence="5">
    <location>
        <begin position="1231"/>
        <end position="1248"/>
    </location>
</feature>
<feature type="compositionally biased region" description="Polar residues" evidence="5">
    <location>
        <begin position="200"/>
        <end position="219"/>
    </location>
</feature>
<feature type="region of interest" description="Disordered" evidence="5">
    <location>
        <begin position="1817"/>
        <end position="1838"/>
    </location>
</feature>
<feature type="compositionally biased region" description="Basic and acidic residues" evidence="5">
    <location>
        <begin position="1402"/>
        <end position="1422"/>
    </location>
</feature>
<evidence type="ECO:0000256" key="1">
    <source>
        <dbReference type="ARBA" id="ARBA00004300"/>
    </source>
</evidence>
<feature type="compositionally biased region" description="Basic and acidic residues" evidence="5">
    <location>
        <begin position="1868"/>
        <end position="1886"/>
    </location>
</feature>
<feature type="compositionally biased region" description="Basic and acidic residues" evidence="5">
    <location>
        <begin position="1107"/>
        <end position="1160"/>
    </location>
</feature>
<feature type="region of interest" description="Disordered" evidence="5">
    <location>
        <begin position="1031"/>
        <end position="1081"/>
    </location>
</feature>
<feature type="compositionally biased region" description="Basic and acidic residues" evidence="5">
    <location>
        <begin position="1056"/>
        <end position="1081"/>
    </location>
</feature>
<feature type="compositionally biased region" description="Basic and acidic residues" evidence="5">
    <location>
        <begin position="1249"/>
        <end position="1258"/>
    </location>
</feature>
<feature type="region of interest" description="Disordered" evidence="5">
    <location>
        <begin position="2344"/>
        <end position="2371"/>
    </location>
</feature>
<feature type="region of interest" description="Disordered" evidence="5">
    <location>
        <begin position="37"/>
        <end position="366"/>
    </location>
</feature>
<feature type="region of interest" description="Disordered" evidence="5">
    <location>
        <begin position="2212"/>
        <end position="2275"/>
    </location>
</feature>
<feature type="compositionally biased region" description="Basic and acidic residues" evidence="5">
    <location>
        <begin position="325"/>
        <end position="339"/>
    </location>
</feature>
<feature type="compositionally biased region" description="Basic and acidic residues" evidence="5">
    <location>
        <begin position="464"/>
        <end position="474"/>
    </location>
</feature>
<feature type="compositionally biased region" description="Basic and acidic residues" evidence="5">
    <location>
        <begin position="1216"/>
        <end position="1230"/>
    </location>
</feature>
<evidence type="ECO:0000256" key="2">
    <source>
        <dbReference type="ARBA" id="ARBA00022490"/>
    </source>
</evidence>
<feature type="compositionally biased region" description="Basic and acidic residues" evidence="5">
    <location>
        <begin position="263"/>
        <end position="279"/>
    </location>
</feature>
<evidence type="ECO:0000256" key="3">
    <source>
        <dbReference type="ARBA" id="ARBA00023212"/>
    </source>
</evidence>
<sequence>MQTDFITVWFVLPTEECSYSSLNENLSVLSQYSLTDMENSKDETNGQDQSSGVNAGGSFNQTGSYNDSRDDASTQMSSPSLQRGFSSDDGSGWRSETTETSEGNISIPHYPIDDRSADESAPEMSDNQEEALSSAINEVSKDFISGNFSPNKYPTHIASGDSDSYSDSDHKVGTEQRGAVYARYPESATGLSDCEWNPYATESDTNQTPRSSNSEGSNQDVKERKKESVNVKKDSKDPITSVAEVNLPQTKTDTYVPARRFQRQSDSHGDSGGESDRSSKQSSRSPTIEEEYQIPKGMNSASYLLYPPDQHVSSDNSDNENNKQVQRDTSRSVKKEQVLTHESGSPVSYYKSYQKHNTKDEQRSRQMDNVQIGSLERCYNNNAQNLYREDRKVIGSSSNDRRTEDENGKAEKQPESVRDYVPVTERQILMTQRERVSEESVSAIPQRDRLSDGVLSSTHSTSQKFERQDREEGRTSLPDPDTLSKRVSRLLDEANDLGAALHSTLYESKGNVLGPARFNSFSPERAKNVNTNDVTSHIDRKSVKPEETTGQNGKNVERGVPRQLERVADISLEHSGRSNADETSGVSSLSEEVAKLMTKVEGISIKSDTADRNKTKRTPAVVHETPATRELGNNDVISKNKYERSDLGKTYKSAPDKKEPSSRDLHGLQRNYDSDDSLGERVKDLLARTSAVTAIEQHPPAETKTRSLPYQSQVTSNLDYSLLQRDLQEIQNSLDTHLNLSVEEQEKDSSGRSSEKDLCLDGSKSSDKSSSTVPGSGRDRKLLWDHAADLGYDSSDSVQGKFRDFTASETDKTLFSQTENEKTYSSKPDEITLTNRKEEDEVDVVADQLEDFNDVPSSNLAPDVEEIIAKYQNEKQQIESQYQEDTSGLASRVFRILTQEPPQKQVFGILEEAMEQEREMMQKLAERPKLDSSYRDDFSLESGSFIVRDKDIKKQLDWSAMSSINDDHQNDKTDLSGLTSAPFSALGNAQTFLSSQLKKTSDRTFNHSIEMNTPYKRIIECYPLYGVERDKKESEDGDHQRAKEAWSEETQQNRNDNMKMSERERPEGRGQPDDWQRRGVDRSDDWKRRGVDRLASERFFLTDQDGSPDRLRSRQRTLSDPRDLSPERDRHTRSHSEEARMLDTDDRYDMEGGSLTDRRIATATASNYRKEDTDKDTAKSDNLPSTSSQGGTRPGQVQEETRSGQGQRSPLQVNVDTHESSDLQQTREESYGSTSPQDQMSNSPAESDTSTKRREAARLRPYRPLGSRDLYYTESVDDSASVADSVTTMESTHTGSDDAVGPHIPPQFLGSRQDSASSSNSSGIYGNRVPGALPEALSTIEERSVSDEKEKSLSADDRLDNPGSVSDEERLRPRSQDIDNASSGLHHDGGLDLGAGGIATQERYDRHGDLRPLDGDPDRRSGIIDNMDVDMTSSIRSDPGQHFATPKRSKKYELSLSDHKLDDNSEKNSSMEQIYGRSRSRSETDLYSVPHDGDQKASSPVHGVKLMEMSSRPSPIYSHHSNMESPAIIREDVRMSDAKLSSLVTKNDIPGKSRPSELSEPSTHSQQPAIRELASIGPMEARAFGLRSADDVKGSKVRRAEDPYLKERMINRPLEKGQDYYDAFIRESIQKKTREENISRQYEIQPSNQRESRPYIDQLKRDDSDIYPIRRSENDNEERWKTTHEARRSYSPVIETRRSVSPGYGAGRSIYQKMMNMKLDLKLIIFQLSGRAKALQERLERQEIVPPNINDMWERFQELNQNDSETSLNASRMETLANLLKNPTQHLVQKYLDDRDYERYKEKKLLQELVDLDRQQRKYEKDRRPKEPVSVEEENLSREIDRKRQELQYRRQQYSEEESNGSYAEILARNERKKMENDRKKKEKNMVNKSSKKKKIDKLGDSADTLFSIPEDVSFEMSDDNKTNESAMMLKRKHERHQHVIDPLMSKLKNKVQRQRDKIDKERRKDLRRMDKLQKLEMLLTAKEKQKLSDKAINAELEYVSTTSTTMTDSSSTLVDSAAESTLTDNSSGMDSDRVAMDTTSTKDSSVEYQKMKAVKQRQIKEAYKAAFKSGYSLEDSEMQNDSDIFQKPRKSKSAKTSSEKKKNSKTRNKKTGLETEGVSSPKKRKDKEKYNRLVQALSPEEYRIQNRSPKRDRSPSGKGYRDIGTMYPSPITKSPPRRRRQKDVYMVSEAIQTTLQSLSPSHDDRRVVSVPLMSPERKQKSCSPSPAKSWSPITANRRQHSRSPKRRPSMFETSDYHKTPPPPPKSKIFTPETPDDDSQIIFHLVQVKGVSWYIPMTESKPWRKPLKEQQAYAVSKEPWQPKSIPKEAWKTIVDSDIINRENTDTKFTLDPPGPRFNVENNSDEENVDPKPRTKMSLQEAFQIYKQDMISRSRARERRINLASEDRRLQHLLHKEREKLFAAEQRKKEANPDAHPYSENLHKPKRRTMTKEEMKELTEKKYKKLPEVVHSEKLRRRNDEYTLYRLRAKVFNRVSTCNILVDLSKFNQRIEKSTESCSSKTQKEMKMDENKFTEKTIDMIASCQ</sequence>
<feature type="compositionally biased region" description="Polar residues" evidence="5">
    <location>
        <begin position="2222"/>
        <end position="2237"/>
    </location>
</feature>
<name>A0ABQ9FJ84_TEGGR</name>
<keyword evidence="4" id="KW-0175">Coiled coil</keyword>
<comment type="caution">
    <text evidence="7">The sequence shown here is derived from an EMBL/GenBank/DDBJ whole genome shotgun (WGS) entry which is preliminary data.</text>
</comment>
<feature type="compositionally biased region" description="Basic and acidic residues" evidence="5">
    <location>
        <begin position="536"/>
        <end position="547"/>
    </location>
</feature>
<feature type="region of interest" description="Disordered" evidence="5">
    <location>
        <begin position="389"/>
        <end position="484"/>
    </location>
</feature>
<feature type="compositionally biased region" description="Polar residues" evidence="5">
    <location>
        <begin position="1203"/>
        <end position="1215"/>
    </location>
</feature>
<dbReference type="PANTHER" id="PTHR21553:SF36">
    <property type="entry name" value="ALMS1 CENTROSOME AND BASAL BODY-ASSOCIATED PROTEIN-RELATED"/>
    <property type="match status" value="1"/>
</dbReference>
<feature type="region of interest" description="Disordered" evidence="5">
    <location>
        <begin position="1636"/>
        <end position="1655"/>
    </location>
</feature>
<keyword evidence="8" id="KW-1185">Reference proteome</keyword>
<feature type="coiled-coil region" evidence="4">
    <location>
        <begin position="861"/>
        <end position="927"/>
    </location>
</feature>
<organism evidence="7 8">
    <name type="scientific">Tegillarca granosa</name>
    <name type="common">Malaysian cockle</name>
    <name type="synonym">Anadara granosa</name>
    <dbReference type="NCBI Taxonomy" id="220873"/>
    <lineage>
        <taxon>Eukaryota</taxon>
        <taxon>Metazoa</taxon>
        <taxon>Spiralia</taxon>
        <taxon>Lophotrochozoa</taxon>
        <taxon>Mollusca</taxon>
        <taxon>Bivalvia</taxon>
        <taxon>Autobranchia</taxon>
        <taxon>Pteriomorphia</taxon>
        <taxon>Arcoida</taxon>
        <taxon>Arcoidea</taxon>
        <taxon>Arcidae</taxon>
        <taxon>Tegillarca</taxon>
    </lineage>
</organism>
<feature type="domain" description="ALMS motif" evidence="6">
    <location>
        <begin position="2375"/>
        <end position="2493"/>
    </location>
</feature>
<feature type="compositionally biased region" description="Basic residues" evidence="5">
    <location>
        <begin position="2238"/>
        <end position="2249"/>
    </location>
</feature>
<feature type="compositionally biased region" description="Basic and acidic residues" evidence="5">
    <location>
        <begin position="2141"/>
        <end position="2162"/>
    </location>
</feature>
<feature type="compositionally biased region" description="Low complexity" evidence="5">
    <location>
        <begin position="1311"/>
        <end position="1322"/>
    </location>
</feature>
<feature type="compositionally biased region" description="Basic and acidic residues" evidence="5">
    <location>
        <begin position="389"/>
        <end position="418"/>
    </location>
</feature>
<dbReference type="Pfam" id="PF15309">
    <property type="entry name" value="ALMS_motif"/>
    <property type="match status" value="1"/>
</dbReference>
<feature type="compositionally biased region" description="Basic and acidic residues" evidence="5">
    <location>
        <begin position="1451"/>
        <end position="1466"/>
    </location>
</feature>
<dbReference type="Proteomes" id="UP001217089">
    <property type="component" value="Unassembled WGS sequence"/>
</dbReference>
<feature type="compositionally biased region" description="Polar residues" evidence="5">
    <location>
        <begin position="2019"/>
        <end position="2030"/>
    </location>
</feature>
<keyword evidence="2" id="KW-0963">Cytoplasm</keyword>
<feature type="region of interest" description="Disordered" evidence="5">
    <location>
        <begin position="1851"/>
        <end position="1896"/>
    </location>
</feature>
<evidence type="ECO:0000256" key="4">
    <source>
        <dbReference type="SAM" id="Coils"/>
    </source>
</evidence>
<feature type="compositionally biased region" description="Basic and acidic residues" evidence="5">
    <location>
        <begin position="638"/>
        <end position="667"/>
    </location>
</feature>
<feature type="compositionally biased region" description="Polar residues" evidence="5">
    <location>
        <begin position="1559"/>
        <end position="1568"/>
    </location>
</feature>
<evidence type="ECO:0000259" key="6">
    <source>
        <dbReference type="Pfam" id="PF15309"/>
    </source>
</evidence>
<feature type="compositionally biased region" description="Polar residues" evidence="5">
    <location>
        <begin position="454"/>
        <end position="463"/>
    </location>
</feature>
<dbReference type="EMBL" id="JARBDR010000246">
    <property type="protein sequence ID" value="KAJ8317345.1"/>
    <property type="molecule type" value="Genomic_DNA"/>
</dbReference>
<feature type="region of interest" description="Disordered" evidence="5">
    <location>
        <begin position="631"/>
        <end position="676"/>
    </location>
</feature>
<feature type="compositionally biased region" description="Basic and acidic residues" evidence="5">
    <location>
        <begin position="1340"/>
        <end position="1360"/>
    </location>
</feature>
<keyword evidence="3" id="KW-0206">Cytoskeleton</keyword>
<dbReference type="PANTHER" id="PTHR21553">
    <property type="entry name" value="ALMS1-RELATED"/>
    <property type="match status" value="1"/>
</dbReference>
<feature type="region of interest" description="Disordered" evidence="5">
    <location>
        <begin position="1543"/>
        <end position="1568"/>
    </location>
</feature>
<feature type="region of interest" description="Disordered" evidence="5">
    <location>
        <begin position="1099"/>
        <end position="1501"/>
    </location>
</feature>
<feature type="compositionally biased region" description="Basic and acidic residues" evidence="5">
    <location>
        <begin position="1367"/>
        <end position="1377"/>
    </location>
</feature>
<evidence type="ECO:0000313" key="7">
    <source>
        <dbReference type="EMBL" id="KAJ8317345.1"/>
    </source>
</evidence>
<evidence type="ECO:0000256" key="5">
    <source>
        <dbReference type="SAM" id="MobiDB-lite"/>
    </source>
</evidence>
<evidence type="ECO:0000313" key="8">
    <source>
        <dbReference type="Proteomes" id="UP001217089"/>
    </source>
</evidence>
<feature type="compositionally biased region" description="Basic and acidic residues" evidence="5">
    <location>
        <begin position="747"/>
        <end position="767"/>
    </location>
</feature>
<accession>A0ABQ9FJ84</accession>
<reference evidence="7 8" key="1">
    <citation type="submission" date="2022-12" db="EMBL/GenBank/DDBJ databases">
        <title>Chromosome-level genome of Tegillarca granosa.</title>
        <authorList>
            <person name="Kim J."/>
        </authorList>
    </citation>
    <scope>NUCLEOTIDE SEQUENCE [LARGE SCALE GENOMIC DNA]</scope>
    <source>
        <strain evidence="7">Teg-2019</strain>
        <tissue evidence="7">Adductor muscle</tissue>
    </source>
</reference>
<comment type="subcellular location">
    <subcellularLocation>
        <location evidence="1">Cytoplasm</location>
        <location evidence="1">Cytoskeleton</location>
        <location evidence="1">Microtubule organizing center</location>
        <location evidence="1">Centrosome</location>
    </subcellularLocation>
</comment>
<feature type="region of interest" description="Disordered" evidence="5">
    <location>
        <begin position="742"/>
        <end position="779"/>
    </location>
</feature>
<protein>
    <recommendedName>
        <fullName evidence="6">ALMS motif domain-containing protein</fullName>
    </recommendedName>
</protein>
<proteinExistence type="predicted"/>
<dbReference type="InterPro" id="IPR029299">
    <property type="entry name" value="ALMS_motif"/>
</dbReference>
<gene>
    <name evidence="7" type="ORF">KUTeg_005249</name>
</gene>
<feature type="compositionally biased region" description="Polar residues" evidence="5">
    <location>
        <begin position="46"/>
        <end position="66"/>
    </location>
</feature>
<feature type="compositionally biased region" description="Basic and acidic residues" evidence="5">
    <location>
        <begin position="1168"/>
        <end position="1179"/>
    </location>
</feature>
<feature type="compositionally biased region" description="Basic and acidic residues" evidence="5">
    <location>
        <begin position="1031"/>
        <end position="1046"/>
    </location>
</feature>